<comment type="caution">
    <text evidence="3">The sequence shown here is derived from an EMBL/GenBank/DDBJ whole genome shotgun (WGS) entry which is preliminary data.</text>
</comment>
<organism evidence="3 4">
    <name type="scientific">Plasmodium gonderi</name>
    <dbReference type="NCBI Taxonomy" id="77519"/>
    <lineage>
        <taxon>Eukaryota</taxon>
        <taxon>Sar</taxon>
        <taxon>Alveolata</taxon>
        <taxon>Apicomplexa</taxon>
        <taxon>Aconoidasida</taxon>
        <taxon>Haemosporida</taxon>
        <taxon>Plasmodiidae</taxon>
        <taxon>Plasmodium</taxon>
        <taxon>Plasmodium (Plasmodium)</taxon>
    </lineage>
</organism>
<feature type="transmembrane region" description="Helical" evidence="2">
    <location>
        <begin position="42"/>
        <end position="60"/>
    </location>
</feature>
<dbReference type="EMBL" id="BDQF01000008">
    <property type="protein sequence ID" value="GAW80314.1"/>
    <property type="molecule type" value="Genomic_DNA"/>
</dbReference>
<name>A0A1Y1JJT6_PLAGO</name>
<feature type="compositionally biased region" description="Low complexity" evidence="1">
    <location>
        <begin position="277"/>
        <end position="305"/>
    </location>
</feature>
<keyword evidence="2" id="KW-1133">Transmembrane helix</keyword>
<dbReference type="AlphaFoldDB" id="A0A1Y1JJT6"/>
<proteinExistence type="predicted"/>
<feature type="transmembrane region" description="Helical" evidence="2">
    <location>
        <begin position="98"/>
        <end position="116"/>
    </location>
</feature>
<reference evidence="4" key="1">
    <citation type="submission" date="2017-04" db="EMBL/GenBank/DDBJ databases">
        <title>Plasmodium gonderi genome.</title>
        <authorList>
            <person name="Arisue N."/>
            <person name="Honma H."/>
            <person name="Kawai S."/>
            <person name="Tougan T."/>
            <person name="Tanabe K."/>
            <person name="Horii T."/>
        </authorList>
    </citation>
    <scope>NUCLEOTIDE SEQUENCE [LARGE SCALE GENOMIC DNA]</scope>
    <source>
        <strain evidence="4">ATCC 30045</strain>
    </source>
</reference>
<protein>
    <submittedName>
        <fullName evidence="3">Uncharacterized protein</fullName>
    </submittedName>
</protein>
<evidence type="ECO:0000256" key="1">
    <source>
        <dbReference type="SAM" id="MobiDB-lite"/>
    </source>
</evidence>
<evidence type="ECO:0000256" key="2">
    <source>
        <dbReference type="SAM" id="Phobius"/>
    </source>
</evidence>
<feature type="transmembrane region" description="Helical" evidence="2">
    <location>
        <begin position="12"/>
        <end position="36"/>
    </location>
</feature>
<evidence type="ECO:0000313" key="4">
    <source>
        <dbReference type="Proteomes" id="UP000195521"/>
    </source>
</evidence>
<dbReference type="OMA" id="YQSGAYQ"/>
<evidence type="ECO:0000313" key="3">
    <source>
        <dbReference type="EMBL" id="GAW80314.1"/>
    </source>
</evidence>
<keyword evidence="4" id="KW-1185">Reference proteome</keyword>
<accession>A0A1Y1JJT6</accession>
<keyword evidence="2" id="KW-0812">Transmembrane</keyword>
<dbReference type="Proteomes" id="UP000195521">
    <property type="component" value="Unassembled WGS sequence"/>
</dbReference>
<feature type="transmembrane region" description="Helical" evidence="2">
    <location>
        <begin position="67"/>
        <end position="86"/>
    </location>
</feature>
<sequence length="378" mass="43336">MEERKPVCSSLAIGLLFYLCYFFYFGSYIFQMYFLVFSKVDYILFGVLLIMTIVSISLASSGLMQSSIFVVVIILLVEIYEYKNYVYPNIIDSEFNKMFLIFRLFVTINFLLFFYLHIKNLKKKKKIELYKSKSEEKKTQKSQENNLSPNINGLSKYNTVPVRGNITQEVIAHFPCQHNNGVPEKKTEIIEGHTLKILSIPIIQKEERPQPSEIFSQPCKVFELQSQNNPYMHYSLKTVENNTQPFAVNQTINSNTSASDNLNMSYNRQYTYPWVPNNSNANNNSNNSNANNNSNNSNNNNDNNNLCGNDVITSGGENQHLNGRVYGNNTSIPFYNGTLNLPNPNYFPNNRNLYQTMPNKTDPYQAGTYQSGGYQTGV</sequence>
<gene>
    <name evidence="3" type="ORF">PGO_072290</name>
</gene>
<dbReference type="RefSeq" id="XP_028542903.1">
    <property type="nucleotide sequence ID" value="XM_028687102.1"/>
</dbReference>
<dbReference type="GeneID" id="39747027"/>
<dbReference type="OrthoDB" id="378285at2759"/>
<feature type="region of interest" description="Disordered" evidence="1">
    <location>
        <begin position="273"/>
        <end position="311"/>
    </location>
</feature>
<keyword evidence="2" id="KW-0472">Membrane</keyword>